<dbReference type="InterPro" id="IPR004341">
    <property type="entry name" value="CAT_RNA-bd_dom"/>
</dbReference>
<sequence length="272" mass="31735">MRVIKKINHNVVLVDDNSVEKIAMGKGIGFSVTPGERFDVATADKLFVLDTQEKVRMFTEMAKQIPLAYIEFSEEMIQFIAREIASPLDSNIYISLTDHIYFAIQRQKEDSQVTAIMLPEMKLLYPEEYRVAAEVVEKINTRYLTELGDNEIGFITMHIINAELGERNSLNSLKIIEISTAIIHIIEEQYNKILDKESLSYNRMLIHLKFLVKRLIYQEEMPEEEITFINQTFKKSKQYRTAELITKFIKQTYQLDVKDNETIYLAIHLARI</sequence>
<dbReference type="SUPFAM" id="SSF63520">
    <property type="entry name" value="PTS-regulatory domain, PRD"/>
    <property type="match status" value="2"/>
</dbReference>
<dbReference type="InterPro" id="IPR036634">
    <property type="entry name" value="PRD_sf"/>
</dbReference>
<dbReference type="Gene3D" id="2.30.24.10">
    <property type="entry name" value="CAT RNA-binding domain"/>
    <property type="match status" value="1"/>
</dbReference>
<gene>
    <name evidence="3" type="ORF">I6N95_12650</name>
</gene>
<keyword evidence="1" id="KW-0677">Repeat</keyword>
<accession>A0A940SW99</accession>
<dbReference type="PANTHER" id="PTHR30185:SF15">
    <property type="entry name" value="CRYPTIC BETA-GLUCOSIDE BGL OPERON ANTITERMINATOR"/>
    <property type="match status" value="1"/>
</dbReference>
<dbReference type="SMART" id="SM01061">
    <property type="entry name" value="CAT_RBD"/>
    <property type="match status" value="1"/>
</dbReference>
<keyword evidence="4" id="KW-1185">Reference proteome</keyword>
<dbReference type="SUPFAM" id="SSF50151">
    <property type="entry name" value="SacY-like RNA-binding domain"/>
    <property type="match status" value="1"/>
</dbReference>
<dbReference type="InterPro" id="IPR050661">
    <property type="entry name" value="BglG_antiterminators"/>
</dbReference>
<dbReference type="RefSeq" id="WP_209528472.1">
    <property type="nucleotide sequence ID" value="NZ_JAEEGA010000007.1"/>
</dbReference>
<dbReference type="Gene3D" id="1.10.1790.10">
    <property type="entry name" value="PRD domain"/>
    <property type="match status" value="2"/>
</dbReference>
<organism evidence="3 4">
    <name type="scientific">Vagococcus allomyrinae</name>
    <dbReference type="NCBI Taxonomy" id="2794353"/>
    <lineage>
        <taxon>Bacteria</taxon>
        <taxon>Bacillati</taxon>
        <taxon>Bacillota</taxon>
        <taxon>Bacilli</taxon>
        <taxon>Lactobacillales</taxon>
        <taxon>Enterococcaceae</taxon>
        <taxon>Vagococcus</taxon>
    </lineage>
</organism>
<dbReference type="EMBL" id="JAEEGA010000007">
    <property type="protein sequence ID" value="MBP1041861.1"/>
    <property type="molecule type" value="Genomic_DNA"/>
</dbReference>
<proteinExistence type="predicted"/>
<comment type="caution">
    <text evidence="3">The sequence shown here is derived from an EMBL/GenBank/DDBJ whole genome shotgun (WGS) entry which is preliminary data.</text>
</comment>
<protein>
    <submittedName>
        <fullName evidence="3">PRD domain-containing protein</fullName>
    </submittedName>
</protein>
<reference evidence="3" key="1">
    <citation type="submission" date="2020-12" db="EMBL/GenBank/DDBJ databases">
        <title>Vagococcus allomyrinae sp. nov. and Enterococcus lavae sp. nov., isolated from the larvae of Allomyrina dichotoma.</title>
        <authorList>
            <person name="Lee S.D."/>
        </authorList>
    </citation>
    <scope>NUCLEOTIDE SEQUENCE</scope>
    <source>
        <strain evidence="3">BWB3-3</strain>
    </source>
</reference>
<feature type="domain" description="PRD" evidence="2">
    <location>
        <begin position="170"/>
        <end position="272"/>
    </location>
</feature>
<evidence type="ECO:0000259" key="2">
    <source>
        <dbReference type="PROSITE" id="PS51372"/>
    </source>
</evidence>
<dbReference type="InterPro" id="IPR011608">
    <property type="entry name" value="PRD"/>
</dbReference>
<feature type="domain" description="PRD" evidence="2">
    <location>
        <begin position="64"/>
        <end position="169"/>
    </location>
</feature>
<dbReference type="GO" id="GO:0006355">
    <property type="term" value="P:regulation of DNA-templated transcription"/>
    <property type="evidence" value="ECO:0007669"/>
    <property type="project" value="InterPro"/>
</dbReference>
<evidence type="ECO:0000313" key="3">
    <source>
        <dbReference type="EMBL" id="MBP1041861.1"/>
    </source>
</evidence>
<dbReference type="Proteomes" id="UP000674938">
    <property type="component" value="Unassembled WGS sequence"/>
</dbReference>
<evidence type="ECO:0000256" key="1">
    <source>
        <dbReference type="ARBA" id="ARBA00022737"/>
    </source>
</evidence>
<dbReference type="PANTHER" id="PTHR30185">
    <property type="entry name" value="CRYPTIC BETA-GLUCOSIDE BGL OPERON ANTITERMINATOR"/>
    <property type="match status" value="1"/>
</dbReference>
<dbReference type="InterPro" id="IPR036650">
    <property type="entry name" value="CAT_RNA-bd_dom_sf"/>
</dbReference>
<dbReference type="PROSITE" id="PS51372">
    <property type="entry name" value="PRD_2"/>
    <property type="match status" value="2"/>
</dbReference>
<dbReference type="Pfam" id="PF03123">
    <property type="entry name" value="CAT_RBD"/>
    <property type="match status" value="1"/>
</dbReference>
<evidence type="ECO:0000313" key="4">
    <source>
        <dbReference type="Proteomes" id="UP000674938"/>
    </source>
</evidence>
<name>A0A940SW99_9ENTE</name>
<dbReference type="AlphaFoldDB" id="A0A940SW99"/>
<dbReference type="GO" id="GO:0003723">
    <property type="term" value="F:RNA binding"/>
    <property type="evidence" value="ECO:0007669"/>
    <property type="project" value="InterPro"/>
</dbReference>
<dbReference type="Pfam" id="PF00874">
    <property type="entry name" value="PRD"/>
    <property type="match status" value="2"/>
</dbReference>